<dbReference type="InterPro" id="IPR050807">
    <property type="entry name" value="TransReg_Diox_bact_type"/>
</dbReference>
<dbReference type="RefSeq" id="WP_060794725.1">
    <property type="nucleotide sequence ID" value="NZ_KQ956171.1"/>
</dbReference>
<keyword evidence="1" id="KW-0238">DNA-binding</keyword>
<gene>
    <name evidence="3" type="ORF">HMPREF3222_00619</name>
</gene>
<evidence type="ECO:0000259" key="2">
    <source>
        <dbReference type="PROSITE" id="PS50943"/>
    </source>
</evidence>
<dbReference type="SUPFAM" id="SSF47413">
    <property type="entry name" value="lambda repressor-like DNA-binding domains"/>
    <property type="match status" value="1"/>
</dbReference>
<dbReference type="Pfam" id="PF01381">
    <property type="entry name" value="HTH_3"/>
    <property type="match status" value="1"/>
</dbReference>
<dbReference type="SMART" id="SM00530">
    <property type="entry name" value="HTH_XRE"/>
    <property type="match status" value="1"/>
</dbReference>
<evidence type="ECO:0000256" key="1">
    <source>
        <dbReference type="ARBA" id="ARBA00023125"/>
    </source>
</evidence>
<dbReference type="CDD" id="cd00093">
    <property type="entry name" value="HTH_XRE"/>
    <property type="match status" value="1"/>
</dbReference>
<sequence length="111" mass="12687">MSIGTKLKEARKKKGFSLKTLSSKIGKSTSFLSDIEHDRSKPSIETLKSLCNVLNLSLDSLFDETPSKNQNLILDLSEVLPYLEDFSTWNDYDKQELICYLKAKNLVRKQN</sequence>
<dbReference type="InterPro" id="IPR001387">
    <property type="entry name" value="Cro/C1-type_HTH"/>
</dbReference>
<comment type="caution">
    <text evidence="3">The sequence shown here is derived from an EMBL/GenBank/DDBJ whole genome shotgun (WGS) entry which is preliminary data.</text>
</comment>
<dbReference type="PROSITE" id="PS50943">
    <property type="entry name" value="HTH_CROC1"/>
    <property type="match status" value="1"/>
</dbReference>
<organism evidence="3 4">
    <name type="scientific">Clostridium perfringens</name>
    <dbReference type="NCBI Taxonomy" id="1502"/>
    <lineage>
        <taxon>Bacteria</taxon>
        <taxon>Bacillati</taxon>
        <taxon>Bacillota</taxon>
        <taxon>Clostridia</taxon>
        <taxon>Eubacteriales</taxon>
        <taxon>Clostridiaceae</taxon>
        <taxon>Clostridium</taxon>
    </lineage>
</organism>
<dbReference type="PANTHER" id="PTHR46797">
    <property type="entry name" value="HTH-TYPE TRANSCRIPTIONAL REGULATOR"/>
    <property type="match status" value="1"/>
</dbReference>
<feature type="domain" description="HTH cro/C1-type" evidence="2">
    <location>
        <begin position="7"/>
        <end position="61"/>
    </location>
</feature>
<protein>
    <submittedName>
        <fullName evidence="3">Putative HTH-type transcriptional regulator SinR</fullName>
    </submittedName>
</protein>
<dbReference type="GO" id="GO:0003677">
    <property type="term" value="F:DNA binding"/>
    <property type="evidence" value="ECO:0007669"/>
    <property type="project" value="UniProtKB-KW"/>
</dbReference>
<dbReference type="PANTHER" id="PTHR46797:SF1">
    <property type="entry name" value="METHYLPHOSPHONATE SYNTHASE"/>
    <property type="match status" value="1"/>
</dbReference>
<accession>A0A133NCA1</accession>
<dbReference type="PATRIC" id="fig|1502.174.peg.622"/>
<dbReference type="AlphaFoldDB" id="A0A133NCA1"/>
<name>A0A133NCA1_CLOPF</name>
<dbReference type="InterPro" id="IPR010982">
    <property type="entry name" value="Lambda_DNA-bd_dom_sf"/>
</dbReference>
<dbReference type="EMBL" id="LRPU01000024">
    <property type="protein sequence ID" value="KXA13925.1"/>
    <property type="molecule type" value="Genomic_DNA"/>
</dbReference>
<evidence type="ECO:0000313" key="3">
    <source>
        <dbReference type="EMBL" id="KXA13925.1"/>
    </source>
</evidence>
<dbReference type="GO" id="GO:0005829">
    <property type="term" value="C:cytosol"/>
    <property type="evidence" value="ECO:0007669"/>
    <property type="project" value="TreeGrafter"/>
</dbReference>
<dbReference type="Gene3D" id="1.10.260.40">
    <property type="entry name" value="lambda repressor-like DNA-binding domains"/>
    <property type="match status" value="1"/>
</dbReference>
<dbReference type="Proteomes" id="UP000070646">
    <property type="component" value="Unassembled WGS sequence"/>
</dbReference>
<evidence type="ECO:0000313" key="4">
    <source>
        <dbReference type="Proteomes" id="UP000070646"/>
    </source>
</evidence>
<reference evidence="3 4" key="1">
    <citation type="submission" date="2016-01" db="EMBL/GenBank/DDBJ databases">
        <authorList>
            <person name="Oliw E.H."/>
        </authorList>
    </citation>
    <scope>NUCLEOTIDE SEQUENCE [LARGE SCALE GENOMIC DNA]</scope>
    <source>
        <strain evidence="3 4">MJR7757A</strain>
    </source>
</reference>
<proteinExistence type="predicted"/>
<dbReference type="GO" id="GO:0003700">
    <property type="term" value="F:DNA-binding transcription factor activity"/>
    <property type="evidence" value="ECO:0007669"/>
    <property type="project" value="TreeGrafter"/>
</dbReference>